<proteinExistence type="predicted"/>
<name>A0ABD2BP33_VESMC</name>
<dbReference type="EMBL" id="JAYRBN010000071">
    <property type="protein sequence ID" value="KAL2734546.1"/>
    <property type="molecule type" value="Genomic_DNA"/>
</dbReference>
<dbReference type="AlphaFoldDB" id="A0ABD2BP33"/>
<accession>A0ABD2BP33</accession>
<dbReference type="Proteomes" id="UP001607303">
    <property type="component" value="Unassembled WGS sequence"/>
</dbReference>
<organism evidence="1 2">
    <name type="scientific">Vespula maculifrons</name>
    <name type="common">Eastern yellow jacket</name>
    <name type="synonym">Wasp</name>
    <dbReference type="NCBI Taxonomy" id="7453"/>
    <lineage>
        <taxon>Eukaryota</taxon>
        <taxon>Metazoa</taxon>
        <taxon>Ecdysozoa</taxon>
        <taxon>Arthropoda</taxon>
        <taxon>Hexapoda</taxon>
        <taxon>Insecta</taxon>
        <taxon>Pterygota</taxon>
        <taxon>Neoptera</taxon>
        <taxon>Endopterygota</taxon>
        <taxon>Hymenoptera</taxon>
        <taxon>Apocrita</taxon>
        <taxon>Aculeata</taxon>
        <taxon>Vespoidea</taxon>
        <taxon>Vespidae</taxon>
        <taxon>Vespinae</taxon>
        <taxon>Vespula</taxon>
    </lineage>
</organism>
<comment type="caution">
    <text evidence="1">The sequence shown here is derived from an EMBL/GenBank/DDBJ whole genome shotgun (WGS) entry which is preliminary data.</text>
</comment>
<reference evidence="1 2" key="1">
    <citation type="journal article" date="2024" name="Ann. Entomol. Soc. Am.">
        <title>Genomic analyses of the southern and eastern yellowjacket wasps (Hymenoptera: Vespidae) reveal evolutionary signatures of social life.</title>
        <authorList>
            <person name="Catto M.A."/>
            <person name="Caine P.B."/>
            <person name="Orr S.E."/>
            <person name="Hunt B.G."/>
            <person name="Goodisman M.A.D."/>
        </authorList>
    </citation>
    <scope>NUCLEOTIDE SEQUENCE [LARGE SCALE GENOMIC DNA]</scope>
    <source>
        <strain evidence="1">232</strain>
        <tissue evidence="1">Head and thorax</tissue>
    </source>
</reference>
<sequence>MGVEQRGISWYGGVTSGKAEYFARITGIAPTTGLSISRTETSAEAIWKGAHDTKLIGQQRFQDNQFSVGCLKFEKKDTVK</sequence>
<evidence type="ECO:0000313" key="1">
    <source>
        <dbReference type="EMBL" id="KAL2734546.1"/>
    </source>
</evidence>
<gene>
    <name evidence="1" type="ORF">V1477_013723</name>
</gene>
<protein>
    <submittedName>
        <fullName evidence="1">Uncharacterized protein</fullName>
    </submittedName>
</protein>
<evidence type="ECO:0000313" key="2">
    <source>
        <dbReference type="Proteomes" id="UP001607303"/>
    </source>
</evidence>
<keyword evidence="2" id="KW-1185">Reference proteome</keyword>